<sequence>MPLFSSYFAKLKIYLICLASLITYQTVYAKEYNSLDEFRPMLSNEWQLVKHDRQRHIKTYTKREDDKAIRSFKVEGLLKTKLSTLTRVLMDFENYSDWYWEVIESKLIKQVSPTEYYLYLVHRAPYGIPNRDVILHAIVSPQTDTQNYILLTVKAAPEMLPIQPKLVRMPAENMTIKFTPLSQEVVQIEAEGYIDPGGQVPAWDANLIQRNAPYSVTLGLQRMTLQDRYLHNHRELPFRVYDNHNLP</sequence>
<protein>
    <recommendedName>
        <fullName evidence="1">START domain-containing protein</fullName>
    </recommendedName>
</protein>
<evidence type="ECO:0000259" key="1">
    <source>
        <dbReference type="PROSITE" id="PS50848"/>
    </source>
</evidence>
<proteinExistence type="predicted"/>
<dbReference type="EMBL" id="QAON01000010">
    <property type="protein sequence ID" value="PTQ88900.1"/>
    <property type="molecule type" value="Genomic_DNA"/>
</dbReference>
<reference evidence="2 3" key="1">
    <citation type="submission" date="2018-04" db="EMBL/GenBank/DDBJ databases">
        <title>Genomic Encyclopedia of Archaeal and Bacterial Type Strains, Phase II (KMG-II): from individual species to whole genera.</title>
        <authorList>
            <person name="Goeker M."/>
        </authorList>
    </citation>
    <scope>NUCLEOTIDE SEQUENCE [LARGE SCALE GENOMIC DNA]</scope>
    <source>
        <strain evidence="2 3">DSM 5822</strain>
    </source>
</reference>
<evidence type="ECO:0000313" key="3">
    <source>
        <dbReference type="Proteomes" id="UP000244223"/>
    </source>
</evidence>
<name>A0A2T5IY42_9GAMM</name>
<organism evidence="2 3">
    <name type="scientific">Agitococcus lubricus</name>
    <dbReference type="NCBI Taxonomy" id="1077255"/>
    <lineage>
        <taxon>Bacteria</taxon>
        <taxon>Pseudomonadati</taxon>
        <taxon>Pseudomonadota</taxon>
        <taxon>Gammaproteobacteria</taxon>
        <taxon>Moraxellales</taxon>
        <taxon>Moraxellaceae</taxon>
        <taxon>Agitococcus</taxon>
    </lineage>
</organism>
<dbReference type="AlphaFoldDB" id="A0A2T5IY42"/>
<dbReference type="Gene3D" id="3.30.530.20">
    <property type="match status" value="1"/>
</dbReference>
<dbReference type="Proteomes" id="UP000244223">
    <property type="component" value="Unassembled WGS sequence"/>
</dbReference>
<dbReference type="InterPro" id="IPR002913">
    <property type="entry name" value="START_lipid-bd_dom"/>
</dbReference>
<feature type="domain" description="START" evidence="1">
    <location>
        <begin position="46"/>
        <end position="208"/>
    </location>
</feature>
<gene>
    <name evidence="2" type="ORF">C8N29_11049</name>
</gene>
<keyword evidence="3" id="KW-1185">Reference proteome</keyword>
<dbReference type="SUPFAM" id="SSF55961">
    <property type="entry name" value="Bet v1-like"/>
    <property type="match status" value="1"/>
</dbReference>
<comment type="caution">
    <text evidence="2">The sequence shown here is derived from an EMBL/GenBank/DDBJ whole genome shotgun (WGS) entry which is preliminary data.</text>
</comment>
<dbReference type="GO" id="GO:0008289">
    <property type="term" value="F:lipid binding"/>
    <property type="evidence" value="ECO:0007669"/>
    <property type="project" value="InterPro"/>
</dbReference>
<evidence type="ECO:0000313" key="2">
    <source>
        <dbReference type="EMBL" id="PTQ88900.1"/>
    </source>
</evidence>
<dbReference type="PROSITE" id="PS50848">
    <property type="entry name" value="START"/>
    <property type="match status" value="1"/>
</dbReference>
<dbReference type="InterPro" id="IPR023393">
    <property type="entry name" value="START-like_dom_sf"/>
</dbReference>
<accession>A0A2T5IY42</accession>